<dbReference type="PANTHER" id="PTHR42718">
    <property type="entry name" value="MAJOR FACILITATOR SUPERFAMILY MULTIDRUG TRANSPORTER MFSC"/>
    <property type="match status" value="1"/>
</dbReference>
<dbReference type="Gene3D" id="1.20.1250.20">
    <property type="entry name" value="MFS general substrate transporter like domains"/>
    <property type="match status" value="1"/>
</dbReference>
<dbReference type="InterPro" id="IPR011701">
    <property type="entry name" value="MFS"/>
</dbReference>
<keyword evidence="2" id="KW-0813">Transport</keyword>
<feature type="transmembrane region" description="Helical" evidence="7">
    <location>
        <begin position="9"/>
        <end position="29"/>
    </location>
</feature>
<keyword evidence="10" id="KW-1185">Reference proteome</keyword>
<reference evidence="10" key="1">
    <citation type="journal article" date="2019" name="Int. J. Syst. Evol. Microbiol.">
        <title>The Global Catalogue of Microorganisms (GCM) 10K type strain sequencing project: providing services to taxonomists for standard genome sequencing and annotation.</title>
        <authorList>
            <consortium name="The Broad Institute Genomics Platform"/>
            <consortium name="The Broad Institute Genome Sequencing Center for Infectious Disease"/>
            <person name="Wu L."/>
            <person name="Ma J."/>
        </authorList>
    </citation>
    <scope>NUCLEOTIDE SEQUENCE [LARGE SCALE GENOMIC DNA]</scope>
    <source>
        <strain evidence="10">CGMCC 1.18575</strain>
    </source>
</reference>
<dbReference type="RefSeq" id="WP_378135948.1">
    <property type="nucleotide sequence ID" value="NZ_JBHSMI010000028.1"/>
</dbReference>
<protein>
    <submittedName>
        <fullName evidence="9">DHA2 family efflux MFS transporter permease subunit</fullName>
    </submittedName>
</protein>
<keyword evidence="3" id="KW-1003">Cell membrane</keyword>
<accession>A0ABW0HWY0</accession>
<evidence type="ECO:0000256" key="3">
    <source>
        <dbReference type="ARBA" id="ARBA00022475"/>
    </source>
</evidence>
<feature type="transmembrane region" description="Helical" evidence="7">
    <location>
        <begin position="196"/>
        <end position="216"/>
    </location>
</feature>
<comment type="subcellular location">
    <subcellularLocation>
        <location evidence="1">Cell membrane</location>
        <topology evidence="1">Multi-pass membrane protein</topology>
    </subcellularLocation>
</comment>
<evidence type="ECO:0000256" key="2">
    <source>
        <dbReference type="ARBA" id="ARBA00022448"/>
    </source>
</evidence>
<evidence type="ECO:0000256" key="5">
    <source>
        <dbReference type="ARBA" id="ARBA00022989"/>
    </source>
</evidence>
<name>A0ABW0HWY0_9BACL</name>
<evidence type="ECO:0000259" key="8">
    <source>
        <dbReference type="PROSITE" id="PS50850"/>
    </source>
</evidence>
<evidence type="ECO:0000313" key="9">
    <source>
        <dbReference type="EMBL" id="MFC5405079.1"/>
    </source>
</evidence>
<dbReference type="Pfam" id="PF07690">
    <property type="entry name" value="MFS_1"/>
    <property type="match status" value="1"/>
</dbReference>
<dbReference type="InterPro" id="IPR036259">
    <property type="entry name" value="MFS_trans_sf"/>
</dbReference>
<evidence type="ECO:0000256" key="4">
    <source>
        <dbReference type="ARBA" id="ARBA00022692"/>
    </source>
</evidence>
<feature type="transmembrane region" description="Helical" evidence="7">
    <location>
        <begin position="353"/>
        <end position="372"/>
    </location>
</feature>
<organism evidence="9 10">
    <name type="scientific">Cohnella soli</name>
    <dbReference type="NCBI Taxonomy" id="425005"/>
    <lineage>
        <taxon>Bacteria</taxon>
        <taxon>Bacillati</taxon>
        <taxon>Bacillota</taxon>
        <taxon>Bacilli</taxon>
        <taxon>Bacillales</taxon>
        <taxon>Paenibacillaceae</taxon>
        <taxon>Cohnella</taxon>
    </lineage>
</organism>
<proteinExistence type="predicted"/>
<dbReference type="EMBL" id="JBHSMI010000028">
    <property type="protein sequence ID" value="MFC5405079.1"/>
    <property type="molecule type" value="Genomic_DNA"/>
</dbReference>
<evidence type="ECO:0000256" key="7">
    <source>
        <dbReference type="SAM" id="Phobius"/>
    </source>
</evidence>
<feature type="domain" description="Major facilitator superfamily (MFS) profile" evidence="8">
    <location>
        <begin position="11"/>
        <end position="492"/>
    </location>
</feature>
<feature type="transmembrane region" description="Helical" evidence="7">
    <location>
        <begin position="266"/>
        <end position="289"/>
    </location>
</feature>
<keyword evidence="6 7" id="KW-0472">Membrane</keyword>
<dbReference type="Gene3D" id="1.20.1720.10">
    <property type="entry name" value="Multidrug resistance protein D"/>
    <property type="match status" value="1"/>
</dbReference>
<feature type="transmembrane region" description="Helical" evidence="7">
    <location>
        <begin position="49"/>
        <end position="68"/>
    </location>
</feature>
<gene>
    <name evidence="9" type="ORF">ACFPOF_20235</name>
</gene>
<feature type="transmembrane region" description="Helical" evidence="7">
    <location>
        <begin position="77"/>
        <end position="96"/>
    </location>
</feature>
<dbReference type="InterPro" id="IPR020846">
    <property type="entry name" value="MFS_dom"/>
</dbReference>
<dbReference type="Proteomes" id="UP001596113">
    <property type="component" value="Unassembled WGS sequence"/>
</dbReference>
<feature type="transmembrane region" description="Helical" evidence="7">
    <location>
        <begin position="393"/>
        <end position="414"/>
    </location>
</feature>
<keyword evidence="5 7" id="KW-1133">Transmembrane helix</keyword>
<dbReference type="PANTHER" id="PTHR42718:SF42">
    <property type="entry name" value="EXPORT PROTEIN"/>
    <property type="match status" value="1"/>
</dbReference>
<dbReference type="PROSITE" id="PS50850">
    <property type="entry name" value="MFS"/>
    <property type="match status" value="1"/>
</dbReference>
<dbReference type="CDD" id="cd17321">
    <property type="entry name" value="MFS_MMR_MDR_like"/>
    <property type="match status" value="1"/>
</dbReference>
<feature type="transmembrane region" description="Helical" evidence="7">
    <location>
        <begin position="163"/>
        <end position="184"/>
    </location>
</feature>
<comment type="caution">
    <text evidence="9">The sequence shown here is derived from an EMBL/GenBank/DDBJ whole genome shotgun (WGS) entry which is preliminary data.</text>
</comment>
<dbReference type="SUPFAM" id="SSF103473">
    <property type="entry name" value="MFS general substrate transporter"/>
    <property type="match status" value="1"/>
</dbReference>
<evidence type="ECO:0000256" key="6">
    <source>
        <dbReference type="ARBA" id="ARBA00023136"/>
    </source>
</evidence>
<dbReference type="NCBIfam" id="TIGR00711">
    <property type="entry name" value="efflux_EmrB"/>
    <property type="match status" value="1"/>
</dbReference>
<keyword evidence="4 7" id="KW-0812">Transmembrane</keyword>
<feature type="transmembrane region" description="Helical" evidence="7">
    <location>
        <begin position="301"/>
        <end position="318"/>
    </location>
</feature>
<sequence length="502" mass="52445">MKNADLRKWWILFSLTFGILAVSLDMTILNVALPTLAADLVASTGQLQWFANSYNLVLAAALLPAGLLGDRYGRKKMLLFALALFGAASVGCAVADSSDMLIVMRAFLGLGSAFLIPLSMSILPVLFEGAERAKAMTLWAMANMLGIPLGPIVGGWLLKHYEWGSVFYINLPLVAIALFAVSALMPESRSSERPRIDLFGIVCSSVGLTALSFGIIRGGEEGWGDTTSIFTIVAGALGLALFAIWQRRSKHPLIDLSLFRMPGFTWGAILATLVSCAMFGLLFVLPQFFQAISGSDSLDTGLRLLPLIGGLIVGAKIADALNKKIGLKVTAAIGFAFLSAGLAIGAATDTGSGYGFVVIWVIIAGLGLGLALPTAMSAALDVLTAERSGVGSALIMALRQVGGVIGVALLGAALNDAYIRGLNLDGLPGDIASKIERSVTSGIAVATKLNANDLLNNVRHSFVNGMSSLLWICGGIALLGAILALAFLPRRMSSSSNSDIAL</sequence>
<feature type="transmembrane region" description="Helical" evidence="7">
    <location>
        <begin position="138"/>
        <end position="157"/>
    </location>
</feature>
<dbReference type="InterPro" id="IPR004638">
    <property type="entry name" value="EmrB-like"/>
</dbReference>
<feature type="transmembrane region" description="Helical" evidence="7">
    <location>
        <begin position="228"/>
        <end position="245"/>
    </location>
</feature>
<feature type="transmembrane region" description="Helical" evidence="7">
    <location>
        <begin position="102"/>
        <end position="126"/>
    </location>
</feature>
<evidence type="ECO:0000256" key="1">
    <source>
        <dbReference type="ARBA" id="ARBA00004651"/>
    </source>
</evidence>
<evidence type="ECO:0000313" key="10">
    <source>
        <dbReference type="Proteomes" id="UP001596113"/>
    </source>
</evidence>
<feature type="transmembrane region" description="Helical" evidence="7">
    <location>
        <begin position="325"/>
        <end position="347"/>
    </location>
</feature>
<feature type="transmembrane region" description="Helical" evidence="7">
    <location>
        <begin position="469"/>
        <end position="488"/>
    </location>
</feature>